<protein>
    <recommendedName>
        <fullName evidence="3">VWFA domain-containing protein</fullName>
    </recommendedName>
</protein>
<dbReference type="Proteomes" id="UP000692954">
    <property type="component" value="Unassembled WGS sequence"/>
</dbReference>
<evidence type="ECO:0000313" key="5">
    <source>
        <dbReference type="Proteomes" id="UP000692954"/>
    </source>
</evidence>
<dbReference type="InterPro" id="IPR002035">
    <property type="entry name" value="VWF_A"/>
</dbReference>
<dbReference type="GO" id="GO:0000149">
    <property type="term" value="F:SNARE binding"/>
    <property type="evidence" value="ECO:0007669"/>
    <property type="project" value="TreeGrafter"/>
</dbReference>
<proteinExistence type="inferred from homology"/>
<comment type="caution">
    <text evidence="4">The sequence shown here is derived from an EMBL/GenBank/DDBJ whole genome shotgun (WGS) entry which is preliminary data.</text>
</comment>
<dbReference type="EMBL" id="CAJJDN010000136">
    <property type="protein sequence ID" value="CAD8122110.1"/>
    <property type="molecule type" value="Genomic_DNA"/>
</dbReference>
<dbReference type="SMART" id="SM00327">
    <property type="entry name" value="VWA"/>
    <property type="match status" value="1"/>
</dbReference>
<dbReference type="GO" id="GO:0030127">
    <property type="term" value="C:COPII vesicle coat"/>
    <property type="evidence" value="ECO:0007669"/>
    <property type="project" value="InterPro"/>
</dbReference>
<evidence type="ECO:0000313" key="4">
    <source>
        <dbReference type="EMBL" id="CAD8122110.1"/>
    </source>
</evidence>
<dbReference type="OrthoDB" id="10064214at2759"/>
<dbReference type="InterPro" id="IPR006896">
    <property type="entry name" value="Sec23/24_trunk_dom"/>
</dbReference>
<dbReference type="Pfam" id="PF04811">
    <property type="entry name" value="Sec23_trunk"/>
    <property type="match status" value="1"/>
</dbReference>
<organism evidence="4 5">
    <name type="scientific">Paramecium sonneborni</name>
    <dbReference type="NCBI Taxonomy" id="65129"/>
    <lineage>
        <taxon>Eukaryota</taxon>
        <taxon>Sar</taxon>
        <taxon>Alveolata</taxon>
        <taxon>Ciliophora</taxon>
        <taxon>Intramacronucleata</taxon>
        <taxon>Oligohymenophorea</taxon>
        <taxon>Peniculida</taxon>
        <taxon>Parameciidae</taxon>
        <taxon>Paramecium</taxon>
    </lineage>
</organism>
<accession>A0A8S1R5Y0</accession>
<feature type="region of interest" description="Disordered" evidence="2">
    <location>
        <begin position="577"/>
        <end position="604"/>
    </location>
</feature>
<sequence>MIQFGSEKTYLKQRQTDSKYELDPNIFTVRFSELAEECNYRIHQGDALQCKNCSGILNIYSNLESNGNSQQFKWVCEFCEYLNEIQMELEEIPQNEEVLYLTSPEIYENTKKNAKSIIFCVDISGSMSSTTQIKGRVDCKSGISQEEYENLKQFIDPADHSHYLRKIQKEQRRQKYISRKQCLISAIEQQIKNLKEKNSKNLVGLVTFNNEIVVYGDGSQKPIVLSGEQLNQENEIKTILNRNAQKMMQNPVGKSAEVLIKRCGQLQENGQTALGPALLSALELAKVGKPGSMIIICTDGLANYGLGSLDGDSNTNFYEKLGQQAAEKGIIISLVTIKGEGCKIDQLAQLVEKTNGIVTRVAPEKIGQDFENIINDEVIGTQVELQVTLHKALQFREDDNIQEQNEIRKYIGNITKTTIQSFEYQLKSIEELEKQRFNINKLKSIPFQIRINYTNLKGEKLMRVLTKNVQTTQNIEEAEKKAQVDVIHKRMAQKTAQLAKQGNYEEAYQYNQNWVQYINSNPHINSNLINQEQNQKYSKHNAKLANALKNQEARKQRSLLFQQTLSQTQPIMDNSQYFNQYNSTPINQNKQKQQSQAIKTQNSSLKSIQTPLDKEQNLLKNNNHQPFQETPTAIESQSFQLNQQFQQKKNDKNSSELDCSNSITKFDTNSCITGYESNGNLAPSQNESDEDQDFTTLFFYEKASF</sequence>
<evidence type="ECO:0000256" key="1">
    <source>
        <dbReference type="ARBA" id="ARBA00008334"/>
    </source>
</evidence>
<reference evidence="4" key="1">
    <citation type="submission" date="2021-01" db="EMBL/GenBank/DDBJ databases">
        <authorList>
            <consortium name="Genoscope - CEA"/>
            <person name="William W."/>
        </authorList>
    </citation>
    <scope>NUCLEOTIDE SEQUENCE</scope>
</reference>
<dbReference type="GO" id="GO:0006886">
    <property type="term" value="P:intracellular protein transport"/>
    <property type="evidence" value="ECO:0007669"/>
    <property type="project" value="InterPro"/>
</dbReference>
<comment type="similarity">
    <text evidence="1">Belongs to the SEC23/SEC24 family. SEC24 subfamily.</text>
</comment>
<dbReference type="PANTHER" id="PTHR13803">
    <property type="entry name" value="SEC24-RELATED PROTEIN"/>
    <property type="match status" value="1"/>
</dbReference>
<name>A0A8S1R5Y0_9CILI</name>
<evidence type="ECO:0000256" key="2">
    <source>
        <dbReference type="SAM" id="MobiDB-lite"/>
    </source>
</evidence>
<dbReference type="GO" id="GO:0070971">
    <property type="term" value="C:endoplasmic reticulum exit site"/>
    <property type="evidence" value="ECO:0007669"/>
    <property type="project" value="TreeGrafter"/>
</dbReference>
<dbReference type="InterPro" id="IPR006895">
    <property type="entry name" value="Znf_Sec23_Sec24"/>
</dbReference>
<feature type="domain" description="VWFA" evidence="3">
    <location>
        <begin position="114"/>
        <end position="374"/>
    </location>
</feature>
<dbReference type="GO" id="GO:0090110">
    <property type="term" value="P:COPII-coated vesicle cargo loading"/>
    <property type="evidence" value="ECO:0007669"/>
    <property type="project" value="TreeGrafter"/>
</dbReference>
<evidence type="ECO:0000259" key="3">
    <source>
        <dbReference type="SMART" id="SM00327"/>
    </source>
</evidence>
<keyword evidence="5" id="KW-1185">Reference proteome</keyword>
<dbReference type="AlphaFoldDB" id="A0A8S1R5Y0"/>
<dbReference type="PANTHER" id="PTHR13803:SF36">
    <property type="entry name" value="TYPE A VON WILLEBRAND FACTOR DOMAIN-CONTAINING PROTEIN"/>
    <property type="match status" value="1"/>
</dbReference>
<gene>
    <name evidence="4" type="ORF">PSON_ATCC_30995.1.T1360099</name>
</gene>
<dbReference type="Pfam" id="PF04810">
    <property type="entry name" value="zf-Sec23_Sec24"/>
    <property type="match status" value="1"/>
</dbReference>
<dbReference type="InterPro" id="IPR050550">
    <property type="entry name" value="SEC23_SEC24_subfamily"/>
</dbReference>
<dbReference type="GO" id="GO:0008270">
    <property type="term" value="F:zinc ion binding"/>
    <property type="evidence" value="ECO:0007669"/>
    <property type="project" value="InterPro"/>
</dbReference>